<protein>
    <recommendedName>
        <fullName evidence="2">BIG2 domain-containing protein</fullName>
    </recommendedName>
</protein>
<dbReference type="PANTHER" id="PTHR38787">
    <property type="entry name" value="REGULATORY P DOMAIN-CONTAINING PROTEIN"/>
    <property type="match status" value="1"/>
</dbReference>
<accession>A0A381VSK5</accession>
<reference evidence="1" key="1">
    <citation type="submission" date="2018-05" db="EMBL/GenBank/DDBJ databases">
        <authorList>
            <person name="Lanie J.A."/>
            <person name="Ng W.-L."/>
            <person name="Kazmierczak K.M."/>
            <person name="Andrzejewski T.M."/>
            <person name="Davidsen T.M."/>
            <person name="Wayne K.J."/>
            <person name="Tettelin H."/>
            <person name="Glass J.I."/>
            <person name="Rusch D."/>
            <person name="Podicherti R."/>
            <person name="Tsui H.-C.T."/>
            <person name="Winkler M.E."/>
        </authorList>
    </citation>
    <scope>NUCLEOTIDE SEQUENCE</scope>
</reference>
<organism evidence="1">
    <name type="scientific">marine metagenome</name>
    <dbReference type="NCBI Taxonomy" id="408172"/>
    <lineage>
        <taxon>unclassified sequences</taxon>
        <taxon>metagenomes</taxon>
        <taxon>ecological metagenomes</taxon>
    </lineage>
</organism>
<feature type="non-terminal residue" evidence="1">
    <location>
        <position position="682"/>
    </location>
</feature>
<proteinExistence type="predicted"/>
<dbReference type="EMBL" id="UINC01009606">
    <property type="protein sequence ID" value="SVA43051.1"/>
    <property type="molecule type" value="Genomic_DNA"/>
</dbReference>
<dbReference type="InterPro" id="IPR013211">
    <property type="entry name" value="LVIVD"/>
</dbReference>
<dbReference type="AlphaFoldDB" id="A0A381VSK5"/>
<dbReference type="SUPFAM" id="SSF75011">
    <property type="entry name" value="3-carboxy-cis,cis-mucoante lactonizing enzyme"/>
    <property type="match status" value="1"/>
</dbReference>
<sequence>MTRPALSFQLTTTLPAIAIAATLVAITVAPAAAQFPPATDDQRAAGAMVAEVRFGSEELVISRGETVTLATGLYDVNGTMVEGAVAIIMTSGNVSPRFATIAGQQVELTGQQPGEGTLSAIVMVPLDQGSVRGTAGASQLSQIPVRVLDYPAASIAISEPSHTVYTGTSIQMAAQVMTVNDTEHSTATIAWRSSATSTAMVSGGGILTGVTAGSTILTAQTEGGISAEYTVSVVTNPVTSISMSPASTQTRRGDVVEFDIVARDSGGNLVTDIALDLAVSGLEGTGGFVYDDGTFVAEEPGAYRVIASTGSASAASIVEVAERPGPVEVEFLDHGVRAEVATSDLWVFEGADGEDYAYTGTHSRGGGERMFVWHVTDPTNISLLDSVVVDARVVNDVKVNEDASWAIITREGASTRRNGIVVLDLADPAHPTIMAELTDQLTAGIHNVWIMGDVVYAVNNGTSAMNIIDMSDPANPTHAGRYEIKPGDQNKSLHDVWAEDGYAYLSYWDDGLVIVDVGAGTHGGTPTEPVFVSTIKYPEGNTHVAWRTRDYVFLGDEIGTSDGMRGFIHIIDVSDIDNPRQVAKYDLPEAGAHNIWVEDDVLYIAYYQGGLRIVDVSGTLRGDLYRQGREIGFFRTEAAEGEGLQANSANAWGPQPFKGNLFVSDMTSGLWVVKHARPRPVT</sequence>
<evidence type="ECO:0000313" key="1">
    <source>
        <dbReference type="EMBL" id="SVA43051.1"/>
    </source>
</evidence>
<dbReference type="InterPro" id="IPR008964">
    <property type="entry name" value="Invasin/intimin_cell_adhesion"/>
</dbReference>
<dbReference type="Pfam" id="PF08309">
    <property type="entry name" value="LVIVD"/>
    <property type="match status" value="4"/>
</dbReference>
<dbReference type="SUPFAM" id="SSF49373">
    <property type="entry name" value="Invasin/intimin cell-adhesion fragments"/>
    <property type="match status" value="1"/>
</dbReference>
<dbReference type="PANTHER" id="PTHR38787:SF3">
    <property type="entry name" value="REGULATORY P DOMAIN-CONTAINING PROTEIN"/>
    <property type="match status" value="1"/>
</dbReference>
<dbReference type="Gene3D" id="2.60.40.1080">
    <property type="match status" value="1"/>
</dbReference>
<dbReference type="GO" id="GO:0005576">
    <property type="term" value="C:extracellular region"/>
    <property type="evidence" value="ECO:0007669"/>
    <property type="project" value="TreeGrafter"/>
</dbReference>
<evidence type="ECO:0008006" key="2">
    <source>
        <dbReference type="Google" id="ProtNLM"/>
    </source>
</evidence>
<gene>
    <name evidence="1" type="ORF">METZ01_LOCUS95905</name>
</gene>
<name>A0A381VSK5_9ZZZZ</name>